<evidence type="ECO:0000256" key="1">
    <source>
        <dbReference type="ARBA" id="ARBA00004173"/>
    </source>
</evidence>
<evidence type="ECO:0000256" key="5">
    <source>
        <dbReference type="ARBA" id="ARBA00023274"/>
    </source>
</evidence>
<keyword evidence="9" id="KW-1185">Reference proteome</keyword>
<keyword evidence="5" id="KW-0687">Ribonucleoprotein</keyword>
<gene>
    <name evidence="8" type="ORF">CLO192961_LOCUS114404</name>
</gene>
<sequence length="125" mass="14117">MSVPRARLLDLMKAWLLFPLKNSPPADQLQAQCQVFATNFNPDGVRMGNKVLRQRLRGPALAAYYPRRVATIKDVREEFGPGLDTWDDAQEDRVEYIDELKERGKGVPKKKSAPPTTKPGAGKRR</sequence>
<evidence type="ECO:0000256" key="6">
    <source>
        <dbReference type="ARBA" id="ARBA00035132"/>
    </source>
</evidence>
<comment type="caution">
    <text evidence="8">The sequence shown here is derived from an EMBL/GenBank/DDBJ whole genome shotgun (WGS) entry which is preliminary data.</text>
</comment>
<evidence type="ECO:0000256" key="2">
    <source>
        <dbReference type="ARBA" id="ARBA00008970"/>
    </source>
</evidence>
<dbReference type="InterPro" id="IPR013219">
    <property type="entry name" value="Ribosomal_mS33"/>
</dbReference>
<comment type="subcellular location">
    <subcellularLocation>
        <location evidence="1">Mitochondrion</location>
    </subcellularLocation>
</comment>
<protein>
    <recommendedName>
        <fullName evidence="6">Small ribosomal subunit protein mS33</fullName>
    </recommendedName>
</protein>
<proteinExistence type="inferred from homology"/>
<evidence type="ECO:0000256" key="7">
    <source>
        <dbReference type="SAM" id="MobiDB-lite"/>
    </source>
</evidence>
<comment type="similarity">
    <text evidence="2">Belongs to the mitochondrion-specific ribosomal protein mS33 family.</text>
</comment>
<name>A0ABY6TZK6_BIOOC</name>
<reference evidence="8 9" key="1">
    <citation type="submission" date="2019-06" db="EMBL/GenBank/DDBJ databases">
        <authorList>
            <person name="Broberg M."/>
        </authorList>
    </citation>
    <scope>NUCLEOTIDE SEQUENCE [LARGE SCALE GENOMIC DNA]</scope>
</reference>
<feature type="region of interest" description="Disordered" evidence="7">
    <location>
        <begin position="100"/>
        <end position="125"/>
    </location>
</feature>
<dbReference type="Proteomes" id="UP000766486">
    <property type="component" value="Unassembled WGS sequence"/>
</dbReference>
<keyword evidence="3" id="KW-0689">Ribosomal protein</keyword>
<dbReference type="PANTHER" id="PTHR13362:SF2">
    <property type="entry name" value="SMALL RIBOSOMAL SUBUNIT PROTEIN MS33"/>
    <property type="match status" value="1"/>
</dbReference>
<evidence type="ECO:0000313" key="9">
    <source>
        <dbReference type="Proteomes" id="UP000766486"/>
    </source>
</evidence>
<keyword evidence="4" id="KW-0496">Mitochondrion</keyword>
<organism evidence="8 9">
    <name type="scientific">Bionectria ochroleuca</name>
    <name type="common">Gliocladium roseum</name>
    <dbReference type="NCBI Taxonomy" id="29856"/>
    <lineage>
        <taxon>Eukaryota</taxon>
        <taxon>Fungi</taxon>
        <taxon>Dikarya</taxon>
        <taxon>Ascomycota</taxon>
        <taxon>Pezizomycotina</taxon>
        <taxon>Sordariomycetes</taxon>
        <taxon>Hypocreomycetidae</taxon>
        <taxon>Hypocreales</taxon>
        <taxon>Bionectriaceae</taxon>
        <taxon>Clonostachys</taxon>
    </lineage>
</organism>
<dbReference type="Pfam" id="PF08293">
    <property type="entry name" value="MRP-S33"/>
    <property type="match status" value="1"/>
</dbReference>
<dbReference type="PANTHER" id="PTHR13362">
    <property type="entry name" value="MITOCHONDRIAL RIBOSOMAL PROTEIN S33"/>
    <property type="match status" value="1"/>
</dbReference>
<accession>A0ABY6TZK6</accession>
<evidence type="ECO:0000256" key="3">
    <source>
        <dbReference type="ARBA" id="ARBA00022980"/>
    </source>
</evidence>
<dbReference type="EMBL" id="CABFNS010000704">
    <property type="protein sequence ID" value="VUC23367.1"/>
    <property type="molecule type" value="Genomic_DNA"/>
</dbReference>
<evidence type="ECO:0000313" key="8">
    <source>
        <dbReference type="EMBL" id="VUC23367.1"/>
    </source>
</evidence>
<evidence type="ECO:0000256" key="4">
    <source>
        <dbReference type="ARBA" id="ARBA00023128"/>
    </source>
</evidence>